<dbReference type="Proteomes" id="UP000006757">
    <property type="component" value="Unassembled WGS sequence"/>
</dbReference>
<feature type="compositionally biased region" description="Low complexity" evidence="2">
    <location>
        <begin position="167"/>
        <end position="183"/>
    </location>
</feature>
<feature type="compositionally biased region" description="Polar residues" evidence="2">
    <location>
        <begin position="304"/>
        <end position="320"/>
    </location>
</feature>
<feature type="compositionally biased region" description="Low complexity" evidence="2">
    <location>
        <begin position="137"/>
        <end position="146"/>
    </location>
</feature>
<evidence type="ECO:0000313" key="3">
    <source>
        <dbReference type="EMBL" id="EKC99729.1"/>
    </source>
</evidence>
<feature type="compositionally biased region" description="Low complexity" evidence="2">
    <location>
        <begin position="395"/>
        <end position="407"/>
    </location>
</feature>
<dbReference type="STRING" id="1220162.K1V6U4"/>
<feature type="coiled-coil region" evidence="1">
    <location>
        <begin position="429"/>
        <end position="463"/>
    </location>
</feature>
<feature type="region of interest" description="Disordered" evidence="2">
    <location>
        <begin position="1"/>
        <end position="121"/>
    </location>
</feature>
<evidence type="ECO:0000313" key="4">
    <source>
        <dbReference type="Proteomes" id="UP000006757"/>
    </source>
</evidence>
<feature type="compositionally biased region" description="Low complexity" evidence="2">
    <location>
        <begin position="93"/>
        <end position="103"/>
    </location>
</feature>
<name>K1V6U4_TRIAC</name>
<keyword evidence="4" id="KW-1185">Reference proteome</keyword>
<evidence type="ECO:0000256" key="1">
    <source>
        <dbReference type="SAM" id="Coils"/>
    </source>
</evidence>
<organism evidence="3 4">
    <name type="scientific">Trichosporon asahii var. asahii (strain CBS 8904)</name>
    <name type="common">Yeast</name>
    <dbReference type="NCBI Taxonomy" id="1220162"/>
    <lineage>
        <taxon>Eukaryota</taxon>
        <taxon>Fungi</taxon>
        <taxon>Dikarya</taxon>
        <taxon>Basidiomycota</taxon>
        <taxon>Agaricomycotina</taxon>
        <taxon>Tremellomycetes</taxon>
        <taxon>Trichosporonales</taxon>
        <taxon>Trichosporonaceae</taxon>
        <taxon>Trichosporon</taxon>
    </lineage>
</organism>
<feature type="compositionally biased region" description="Polar residues" evidence="2">
    <location>
        <begin position="108"/>
        <end position="121"/>
    </location>
</feature>
<dbReference type="AlphaFoldDB" id="K1V6U4"/>
<keyword evidence="1" id="KW-0175">Coiled coil</keyword>
<feature type="region of interest" description="Disordered" evidence="2">
    <location>
        <begin position="304"/>
        <end position="360"/>
    </location>
</feature>
<sequence length="520" mass="54648">MHNGSPDRRQGSVGDRNPHRAITSQKSTNTRRTRHCHPPSSSSTISTHTKRLPSFDPSITRLPAHTPSLHLPLSYPHSKLTSDPPGTDHLAATPTPTGTSTMTESRLPRSTSLAATRGTKSVKSGLAALAGGKIPVPAAQTTTPAPSQVSQSTRSTRAKAQGKHRPTASTASAALSTASTITAGRSLRPSHSSGTIAPSASSQNAALNSAKRIVAQSSTIRRTVSPSCVAMHTQLTAELGDAADTDAAKTANAKSQATVGLCLDGRSSHGRDAIVERRLAIGEQARAADRGAWLNSSYVARSRSGLLSPTPANGSDSTKASPKVSRPSPPRARHLRTTSMVTSTPQRVRRRGVPDTPALSTLLSGDASALAGLDVSLASDTSFNHLTPPRPPKLSASTTGSSRSVSNPNPPSKLVRSDSSPALTLGKGHSQFAQELGRLRAQRSELEERLTGMRAEEARLQALIERTMAERQAALDATAEMEQAKNQAIWNGIISACEEAIESEQDFKATLDALRVLVMV</sequence>
<protein>
    <submittedName>
        <fullName evidence="3">Uncharacterized protein</fullName>
    </submittedName>
</protein>
<feature type="compositionally biased region" description="Polar residues" evidence="2">
    <location>
        <begin position="337"/>
        <end position="346"/>
    </location>
</feature>
<accession>K1V6U4</accession>
<comment type="caution">
    <text evidence="3">The sequence shown here is derived from an EMBL/GenBank/DDBJ whole genome shotgun (WGS) entry which is preliminary data.</text>
</comment>
<proteinExistence type="predicted"/>
<dbReference type="EMBL" id="AMBO01000365">
    <property type="protein sequence ID" value="EKC99729.1"/>
    <property type="molecule type" value="Genomic_DNA"/>
</dbReference>
<gene>
    <name evidence="3" type="ORF">A1Q2_05982</name>
</gene>
<feature type="region of interest" description="Disordered" evidence="2">
    <location>
        <begin position="135"/>
        <end position="203"/>
    </location>
</feature>
<dbReference type="InParanoid" id="K1V6U4"/>
<reference evidence="3 4" key="1">
    <citation type="journal article" date="2012" name="Eukaryot. Cell">
        <title>Genome sequence of the Trichosporon asahii environmental strain CBS 8904.</title>
        <authorList>
            <person name="Yang R.Y."/>
            <person name="Li H.T."/>
            <person name="Zhu H."/>
            <person name="Zhou G.P."/>
            <person name="Wang M."/>
            <person name="Wang L."/>
        </authorList>
    </citation>
    <scope>NUCLEOTIDE SEQUENCE [LARGE SCALE GENOMIC DNA]</scope>
    <source>
        <strain evidence="3 4">CBS 8904</strain>
    </source>
</reference>
<feature type="compositionally biased region" description="Basic and acidic residues" evidence="2">
    <location>
        <begin position="1"/>
        <end position="10"/>
    </location>
</feature>
<dbReference type="HOGENOM" id="CLU_526968_0_0_1"/>
<feature type="region of interest" description="Disordered" evidence="2">
    <location>
        <begin position="383"/>
        <end position="422"/>
    </location>
</feature>
<evidence type="ECO:0000256" key="2">
    <source>
        <dbReference type="SAM" id="MobiDB-lite"/>
    </source>
</evidence>
<feature type="compositionally biased region" description="Basic residues" evidence="2">
    <location>
        <begin position="156"/>
        <end position="166"/>
    </location>
</feature>
<feature type="compositionally biased region" description="Low complexity" evidence="2">
    <location>
        <begin position="38"/>
        <end position="47"/>
    </location>
</feature>